<dbReference type="GO" id="GO:0005524">
    <property type="term" value="F:ATP binding"/>
    <property type="evidence" value="ECO:0007669"/>
    <property type="project" value="UniProtKB-KW"/>
</dbReference>
<evidence type="ECO:0000256" key="17">
    <source>
        <dbReference type="ARBA" id="ARBA00081049"/>
    </source>
</evidence>
<dbReference type="AlphaFoldDB" id="A0A1M5YXQ3"/>
<dbReference type="CDD" id="cd05387">
    <property type="entry name" value="BY-kinase"/>
    <property type="match status" value="1"/>
</dbReference>
<dbReference type="Pfam" id="PF02706">
    <property type="entry name" value="Wzz"/>
    <property type="match status" value="1"/>
</dbReference>
<evidence type="ECO:0000256" key="11">
    <source>
        <dbReference type="ARBA" id="ARBA00023136"/>
    </source>
</evidence>
<evidence type="ECO:0000256" key="2">
    <source>
        <dbReference type="ARBA" id="ARBA00008883"/>
    </source>
</evidence>
<evidence type="ECO:0000256" key="10">
    <source>
        <dbReference type="ARBA" id="ARBA00022989"/>
    </source>
</evidence>
<feature type="domain" description="Polysaccharide chain length determinant N-terminal" evidence="19">
    <location>
        <begin position="33"/>
        <end position="126"/>
    </location>
</feature>
<evidence type="ECO:0000256" key="16">
    <source>
        <dbReference type="ARBA" id="ARBA00067833"/>
    </source>
</evidence>
<accession>A0A1M5YXQ3</accession>
<dbReference type="Pfam" id="PF13614">
    <property type="entry name" value="AAA_31"/>
    <property type="match status" value="1"/>
</dbReference>
<sequence length="763" mass="82457">MNGADMNKSYAIAPAGHAAPVVLPAPYAPQNNDDINFLGLLDTALNARWLILSVLMTALLLGGAYALFSQPVYQSDILIQVEQNPTAANNNLLSELSTVFNVQSPATAEIEILRSRLVIGQASDQLQLHVEATPNYVPIVGAWLAKHASGLSAPRLFKVGNYILGGYVWGTESVKIGQLDVPERLENKPLTLTATADGYDLRGPDGEMLAQGKVGVATDVKAGAEQGRILVSGLNARPDARFTLLRRSRQNIIQDLQDKLLIDEKGKPSGVLSMTLDGPDPNKVTAILNAIGFAYVKQNTERKAAEAEKSLEFLEGFLPQLRKQMDESDNKYTAFRDEHGTFNLGTEGTLSLNRSVTMQTQLFELQQKRRELGAQFGPSHPSIMALNGQIGALESELGKLTSHIKALPELEQQLLNLMREVKVNGELYASLLNSAQQLRLVKEGKVGNVRMVDTAIAPELPIRPNRPLVLVVAGLAGLLLGTGMALLRGLLRNGVKAASDIESTLGLNVFATVPRVLPGVNRPPRLGSRSGAKYVLAESSPDDPAIESLRSLRTTLRFALQDAANNIIMLTGPTPNIGKTFTSVNLAAVLGAADKRVLLIDADFRSGGVHRYFELQRYNGFSDLINGSATLPQVLHKNVMPNVDLITTGVLPHNPAEVLLSSKTVQLLHQLSENYDVVLLDTAPVLPVSDAIALAPHVGTVFMLARAQVSTLGELEESTKRLNQAGAQVKGVIFNDFDASSQRFSSRYGSYHQSYISYGSNRS</sequence>
<dbReference type="InterPro" id="IPR027417">
    <property type="entry name" value="P-loop_NTPase"/>
</dbReference>
<evidence type="ECO:0000256" key="4">
    <source>
        <dbReference type="ARBA" id="ARBA00022519"/>
    </source>
</evidence>
<name>A0A1M5YXQ3_9BURK</name>
<dbReference type="EMBL" id="FQXE01000011">
    <property type="protein sequence ID" value="SHI16755.1"/>
    <property type="molecule type" value="Genomic_DNA"/>
</dbReference>
<dbReference type="STRING" id="658167.SAMN04488135_11146"/>
<dbReference type="PANTHER" id="PTHR32309">
    <property type="entry name" value="TYROSINE-PROTEIN KINASE"/>
    <property type="match status" value="1"/>
</dbReference>
<feature type="transmembrane region" description="Helical" evidence="18">
    <location>
        <begin position="468"/>
        <end position="487"/>
    </location>
</feature>
<keyword evidence="4" id="KW-0997">Cell inner membrane</keyword>
<evidence type="ECO:0000256" key="15">
    <source>
        <dbReference type="ARBA" id="ARBA00054296"/>
    </source>
</evidence>
<comment type="catalytic activity">
    <reaction evidence="14">
        <text>L-tyrosyl-[protein] + ATP = O-phospho-L-tyrosyl-[protein] + ADP + H(+)</text>
        <dbReference type="Rhea" id="RHEA:10596"/>
        <dbReference type="Rhea" id="RHEA-COMP:10136"/>
        <dbReference type="Rhea" id="RHEA-COMP:20101"/>
        <dbReference type="ChEBI" id="CHEBI:15378"/>
        <dbReference type="ChEBI" id="CHEBI:30616"/>
        <dbReference type="ChEBI" id="CHEBI:46858"/>
        <dbReference type="ChEBI" id="CHEBI:61978"/>
        <dbReference type="ChEBI" id="CHEBI:456216"/>
    </reaction>
</comment>
<comment type="subcellular location">
    <subcellularLocation>
        <location evidence="1">Cell inner membrane</location>
        <topology evidence="1">Multi-pass membrane protein</topology>
    </subcellularLocation>
</comment>
<evidence type="ECO:0000259" key="20">
    <source>
        <dbReference type="Pfam" id="PF13614"/>
    </source>
</evidence>
<evidence type="ECO:0000259" key="21">
    <source>
        <dbReference type="Pfam" id="PF13807"/>
    </source>
</evidence>
<dbReference type="Pfam" id="PF23607">
    <property type="entry name" value="WZC_N"/>
    <property type="match status" value="1"/>
</dbReference>
<keyword evidence="9" id="KW-0067">ATP-binding</keyword>
<comment type="similarity">
    <text evidence="2">Belongs to the etk/wzc family.</text>
</comment>
<keyword evidence="3" id="KW-1003">Cell membrane</keyword>
<protein>
    <recommendedName>
        <fullName evidence="16">Putative tyrosine-protein kinase EpsB</fullName>
    </recommendedName>
    <alternativeName>
        <fullName evidence="17">EPS I polysaccharide export protein EpsB</fullName>
    </alternativeName>
</protein>
<dbReference type="GO" id="GO:0005886">
    <property type="term" value="C:plasma membrane"/>
    <property type="evidence" value="ECO:0007669"/>
    <property type="project" value="UniProtKB-SubCell"/>
</dbReference>
<feature type="transmembrane region" description="Helical" evidence="18">
    <location>
        <begin position="49"/>
        <end position="68"/>
    </location>
</feature>
<evidence type="ECO:0000256" key="13">
    <source>
        <dbReference type="ARBA" id="ARBA00023169"/>
    </source>
</evidence>
<comment type="function">
    <text evidence="15">Probably involved in polymerization and/or export of exopolysaccharide EPS I which functions as a virulence factor. May be involved in an ATP-dependent process in the pathway for EPS I production, possibly export of the trimeric repeat units across the inner membrane or their polymerization.</text>
</comment>
<dbReference type="InterPro" id="IPR003856">
    <property type="entry name" value="LPS_length_determ_N"/>
</dbReference>
<evidence type="ECO:0000313" key="22">
    <source>
        <dbReference type="EMBL" id="SHI16755.1"/>
    </source>
</evidence>
<dbReference type="Pfam" id="PF13807">
    <property type="entry name" value="GNVR"/>
    <property type="match status" value="1"/>
</dbReference>
<feature type="domain" description="Tyrosine-protein kinase G-rich" evidence="21">
    <location>
        <begin position="410"/>
        <end position="488"/>
    </location>
</feature>
<keyword evidence="12" id="KW-0829">Tyrosine-protein kinase</keyword>
<evidence type="ECO:0000313" key="23">
    <source>
        <dbReference type="Proteomes" id="UP000184226"/>
    </source>
</evidence>
<evidence type="ECO:0000256" key="18">
    <source>
        <dbReference type="SAM" id="Phobius"/>
    </source>
</evidence>
<dbReference type="InterPro" id="IPR050445">
    <property type="entry name" value="Bact_polysacc_biosynth/exp"/>
</dbReference>
<keyword evidence="6 18" id="KW-0812">Transmembrane</keyword>
<evidence type="ECO:0000259" key="19">
    <source>
        <dbReference type="Pfam" id="PF02706"/>
    </source>
</evidence>
<dbReference type="Gene3D" id="3.40.50.300">
    <property type="entry name" value="P-loop containing nucleotide triphosphate hydrolases"/>
    <property type="match status" value="1"/>
</dbReference>
<evidence type="ECO:0000256" key="1">
    <source>
        <dbReference type="ARBA" id="ARBA00004429"/>
    </source>
</evidence>
<evidence type="ECO:0000256" key="5">
    <source>
        <dbReference type="ARBA" id="ARBA00022679"/>
    </source>
</evidence>
<keyword evidence="23" id="KW-1185">Reference proteome</keyword>
<dbReference type="PANTHER" id="PTHR32309:SF32">
    <property type="entry name" value="TYROSINE-PROTEIN KINASE ETK-RELATED"/>
    <property type="match status" value="1"/>
</dbReference>
<dbReference type="NCBIfam" id="TIGR01007">
    <property type="entry name" value="eps_fam"/>
    <property type="match status" value="1"/>
</dbReference>
<proteinExistence type="inferred from homology"/>
<dbReference type="SUPFAM" id="SSF52540">
    <property type="entry name" value="P-loop containing nucleoside triphosphate hydrolases"/>
    <property type="match status" value="1"/>
</dbReference>
<dbReference type="GO" id="GO:0004713">
    <property type="term" value="F:protein tyrosine kinase activity"/>
    <property type="evidence" value="ECO:0007669"/>
    <property type="project" value="UniProtKB-KW"/>
</dbReference>
<dbReference type="InterPro" id="IPR005700">
    <property type="entry name" value="EPS_ExoP-like"/>
</dbReference>
<evidence type="ECO:0000256" key="6">
    <source>
        <dbReference type="ARBA" id="ARBA00022692"/>
    </source>
</evidence>
<keyword evidence="10 18" id="KW-1133">Transmembrane helix</keyword>
<dbReference type="GO" id="GO:0042802">
    <property type="term" value="F:identical protein binding"/>
    <property type="evidence" value="ECO:0007669"/>
    <property type="project" value="UniProtKB-ARBA"/>
</dbReference>
<dbReference type="InterPro" id="IPR005702">
    <property type="entry name" value="Wzc-like_C"/>
</dbReference>
<feature type="domain" description="AAA" evidence="20">
    <location>
        <begin position="577"/>
        <end position="695"/>
    </location>
</feature>
<evidence type="ECO:0000256" key="7">
    <source>
        <dbReference type="ARBA" id="ARBA00022741"/>
    </source>
</evidence>
<dbReference type="Proteomes" id="UP000184226">
    <property type="component" value="Unassembled WGS sequence"/>
</dbReference>
<dbReference type="GO" id="GO:0000271">
    <property type="term" value="P:polysaccharide biosynthetic process"/>
    <property type="evidence" value="ECO:0007669"/>
    <property type="project" value="UniProtKB-KW"/>
</dbReference>
<evidence type="ECO:0000256" key="3">
    <source>
        <dbReference type="ARBA" id="ARBA00022475"/>
    </source>
</evidence>
<keyword evidence="11 18" id="KW-0472">Membrane</keyword>
<evidence type="ECO:0000256" key="12">
    <source>
        <dbReference type="ARBA" id="ARBA00023137"/>
    </source>
</evidence>
<evidence type="ECO:0000256" key="9">
    <source>
        <dbReference type="ARBA" id="ARBA00022840"/>
    </source>
</evidence>
<dbReference type="InterPro" id="IPR025669">
    <property type="entry name" value="AAA_dom"/>
</dbReference>
<keyword evidence="7" id="KW-0547">Nucleotide-binding</keyword>
<dbReference type="FunFam" id="3.40.50.300:FF:000527">
    <property type="entry name" value="Tyrosine-protein kinase etk"/>
    <property type="match status" value="1"/>
</dbReference>
<evidence type="ECO:0000256" key="14">
    <source>
        <dbReference type="ARBA" id="ARBA00053015"/>
    </source>
</evidence>
<evidence type="ECO:0000256" key="8">
    <source>
        <dbReference type="ARBA" id="ARBA00022777"/>
    </source>
</evidence>
<gene>
    <name evidence="22" type="ORF">SAMN04488135_11146</name>
</gene>
<dbReference type="NCBIfam" id="TIGR01005">
    <property type="entry name" value="eps_transp_fam"/>
    <property type="match status" value="1"/>
</dbReference>
<keyword evidence="13" id="KW-0270">Exopolysaccharide synthesis</keyword>
<dbReference type="InterPro" id="IPR032807">
    <property type="entry name" value="GNVR"/>
</dbReference>
<reference evidence="22 23" key="1">
    <citation type="submission" date="2016-11" db="EMBL/GenBank/DDBJ databases">
        <authorList>
            <person name="Jaros S."/>
            <person name="Januszkiewicz K."/>
            <person name="Wedrychowicz H."/>
        </authorList>
    </citation>
    <scope>NUCLEOTIDE SEQUENCE [LARGE SCALE GENOMIC DNA]</scope>
    <source>
        <strain evidence="22 23">CGMCC 1.10190</strain>
    </source>
</reference>
<keyword evidence="5" id="KW-0808">Transferase</keyword>
<organism evidence="22 23">
    <name type="scientific">Pollutimonas bauzanensis</name>
    <dbReference type="NCBI Taxonomy" id="658167"/>
    <lineage>
        <taxon>Bacteria</taxon>
        <taxon>Pseudomonadati</taxon>
        <taxon>Pseudomonadota</taxon>
        <taxon>Betaproteobacteria</taxon>
        <taxon>Burkholderiales</taxon>
        <taxon>Alcaligenaceae</taxon>
        <taxon>Pollutimonas</taxon>
    </lineage>
</organism>
<keyword evidence="8 22" id="KW-0418">Kinase</keyword>